<dbReference type="PROSITE" id="PS50075">
    <property type="entry name" value="CARRIER"/>
    <property type="match status" value="1"/>
</dbReference>
<organism evidence="2 3">
    <name type="scientific">Paraburkholderia fungorum</name>
    <dbReference type="NCBI Taxonomy" id="134537"/>
    <lineage>
        <taxon>Bacteria</taxon>
        <taxon>Pseudomonadati</taxon>
        <taxon>Pseudomonadota</taxon>
        <taxon>Betaproteobacteria</taxon>
        <taxon>Burkholderiales</taxon>
        <taxon>Burkholderiaceae</taxon>
        <taxon>Paraburkholderia</taxon>
    </lineage>
</organism>
<dbReference type="SUPFAM" id="SSF47336">
    <property type="entry name" value="ACP-like"/>
    <property type="match status" value="1"/>
</dbReference>
<dbReference type="Gene3D" id="1.10.1200.10">
    <property type="entry name" value="ACP-like"/>
    <property type="match status" value="1"/>
</dbReference>
<sequence length="79" mass="8809">MSLDTRLRSVFDTVLELDTKVPDSALRYQETPGWDSLGAVLLISAIEDEFHVEIDTGRALKMDTFIAAVDLLRDLGARD</sequence>
<gene>
    <name evidence="2" type="ORF">BCY88_16145</name>
</gene>
<dbReference type="Pfam" id="PF00550">
    <property type="entry name" value="PP-binding"/>
    <property type="match status" value="1"/>
</dbReference>
<dbReference type="InterPro" id="IPR036736">
    <property type="entry name" value="ACP-like_sf"/>
</dbReference>
<comment type="caution">
    <text evidence="2">The sequence shown here is derived from an EMBL/GenBank/DDBJ whole genome shotgun (WGS) entry which is preliminary data.</text>
</comment>
<dbReference type="Proteomes" id="UP000283709">
    <property type="component" value="Unassembled WGS sequence"/>
</dbReference>
<evidence type="ECO:0000313" key="3">
    <source>
        <dbReference type="Proteomes" id="UP000283709"/>
    </source>
</evidence>
<dbReference type="AlphaFoldDB" id="A0A420GX13"/>
<dbReference type="EMBL" id="MCAS01000003">
    <property type="protein sequence ID" value="RKF49724.1"/>
    <property type="molecule type" value="Genomic_DNA"/>
</dbReference>
<dbReference type="InterPro" id="IPR009081">
    <property type="entry name" value="PP-bd_ACP"/>
</dbReference>
<name>A0A420GX13_9BURK</name>
<evidence type="ECO:0000259" key="1">
    <source>
        <dbReference type="PROSITE" id="PS50075"/>
    </source>
</evidence>
<evidence type="ECO:0000313" key="2">
    <source>
        <dbReference type="EMBL" id="RKF49724.1"/>
    </source>
</evidence>
<dbReference type="RefSeq" id="WP_120343016.1">
    <property type="nucleotide sequence ID" value="NZ_MCAS01000003.1"/>
</dbReference>
<feature type="domain" description="Carrier" evidence="1">
    <location>
        <begin position="1"/>
        <end position="76"/>
    </location>
</feature>
<protein>
    <recommendedName>
        <fullName evidence="1">Carrier domain-containing protein</fullName>
    </recommendedName>
</protein>
<accession>A0A420GX13</accession>
<dbReference type="OrthoDB" id="7066833at2"/>
<reference evidence="2 3" key="1">
    <citation type="submission" date="2016-07" db="EMBL/GenBank/DDBJ databases">
        <title>Genome analysis of Burkholderia fungorum ES3-20.</title>
        <authorList>
            <person name="Xu D."/>
            <person name="Yao R."/>
            <person name="Zheng S."/>
        </authorList>
    </citation>
    <scope>NUCLEOTIDE SEQUENCE [LARGE SCALE GENOMIC DNA]</scope>
    <source>
        <strain evidence="2 3">ES3-20</strain>
    </source>
</reference>
<proteinExistence type="predicted"/>